<feature type="signal peptide" evidence="1">
    <location>
        <begin position="1"/>
        <end position="18"/>
    </location>
</feature>
<dbReference type="Gene3D" id="1.25.40.10">
    <property type="entry name" value="Tetratricopeptide repeat domain"/>
    <property type="match status" value="3"/>
</dbReference>
<name>A0A259U1X6_9BACT</name>
<dbReference type="PANTHER" id="PTHR12558">
    <property type="entry name" value="CELL DIVISION CYCLE 16,23,27"/>
    <property type="match status" value="1"/>
</dbReference>
<dbReference type="InterPro" id="IPR011990">
    <property type="entry name" value="TPR-like_helical_dom_sf"/>
</dbReference>
<dbReference type="EMBL" id="MQWB01000001">
    <property type="protein sequence ID" value="OZC03814.1"/>
    <property type="molecule type" value="Genomic_DNA"/>
</dbReference>
<dbReference type="SMART" id="SM00028">
    <property type="entry name" value="TPR"/>
    <property type="match status" value="6"/>
</dbReference>
<sequence length="422" mass="45489">MRSLFVLLFLAVASGAAAQPEADARRLALSGDATAALDLLLGADDLSPEARRLAARLALERSRPLLAAQTLATADTSDADAQLLLGLALRALGDARGAETALRHAHRLRPGGEATADLAVLLESRRPDAALPLYRLLASQDTLNPVVLGALGRVYARLDSLPLAQEALGRAYALYPRGEAVAISLAETLEDDLDAQTAHLDTALTVLPRSSELWRLRGGAAMRAGETARAVNAYRSALVHDDSTAARLRDLGVALYYLGDVPEAFDVLRSSFERDSTDDTTLRVYGFAASENGQTALALRLLAKASDAMGREPLASLYERIGRIYSEDLQDSVALDNLSLAHALAPEDAAIAVNRAIILQQTGKRAEALAAYQAALAQIPEAQANFRELVESRIEMIELMDARFEEARQRRVRDALRRRLNE</sequence>
<evidence type="ECO:0000313" key="3">
    <source>
        <dbReference type="Proteomes" id="UP000216446"/>
    </source>
</evidence>
<dbReference type="PANTHER" id="PTHR12558:SF13">
    <property type="entry name" value="CELL DIVISION CYCLE PROTEIN 27 HOMOLOG"/>
    <property type="match status" value="1"/>
</dbReference>
<feature type="chain" id="PRO_5013328605" description="Tetratricopeptide repeat protein" evidence="1">
    <location>
        <begin position="19"/>
        <end position="422"/>
    </location>
</feature>
<dbReference type="InParanoid" id="A0A259U1X6"/>
<dbReference type="RefSeq" id="WP_094549599.1">
    <property type="nucleotide sequence ID" value="NZ_MQWB01000001.1"/>
</dbReference>
<dbReference type="Proteomes" id="UP000216446">
    <property type="component" value="Unassembled WGS sequence"/>
</dbReference>
<gene>
    <name evidence="2" type="ORF">BSZ36_12950</name>
</gene>
<protein>
    <recommendedName>
        <fullName evidence="4">Tetratricopeptide repeat protein</fullName>
    </recommendedName>
</protein>
<organism evidence="2 3">
    <name type="scientific">Rubricoccus marinus</name>
    <dbReference type="NCBI Taxonomy" id="716817"/>
    <lineage>
        <taxon>Bacteria</taxon>
        <taxon>Pseudomonadati</taxon>
        <taxon>Rhodothermota</taxon>
        <taxon>Rhodothermia</taxon>
        <taxon>Rhodothermales</taxon>
        <taxon>Rubricoccaceae</taxon>
        <taxon>Rubricoccus</taxon>
    </lineage>
</organism>
<keyword evidence="1" id="KW-0732">Signal</keyword>
<dbReference type="InterPro" id="IPR019734">
    <property type="entry name" value="TPR_rpt"/>
</dbReference>
<reference evidence="2 3" key="1">
    <citation type="submission" date="2016-11" db="EMBL/GenBank/DDBJ databases">
        <title>Study of marine rhodopsin-containing bacteria.</title>
        <authorList>
            <person name="Yoshizawa S."/>
            <person name="Kumagai Y."/>
            <person name="Kogure K."/>
        </authorList>
    </citation>
    <scope>NUCLEOTIDE SEQUENCE [LARGE SCALE GENOMIC DNA]</scope>
    <source>
        <strain evidence="2 3">SG-29</strain>
    </source>
</reference>
<proteinExistence type="predicted"/>
<evidence type="ECO:0000313" key="2">
    <source>
        <dbReference type="EMBL" id="OZC03814.1"/>
    </source>
</evidence>
<evidence type="ECO:0008006" key="4">
    <source>
        <dbReference type="Google" id="ProtNLM"/>
    </source>
</evidence>
<dbReference type="SUPFAM" id="SSF48452">
    <property type="entry name" value="TPR-like"/>
    <property type="match status" value="2"/>
</dbReference>
<accession>A0A259U1X6</accession>
<evidence type="ECO:0000256" key="1">
    <source>
        <dbReference type="SAM" id="SignalP"/>
    </source>
</evidence>
<comment type="caution">
    <text evidence="2">The sequence shown here is derived from an EMBL/GenBank/DDBJ whole genome shotgun (WGS) entry which is preliminary data.</text>
</comment>
<dbReference type="AlphaFoldDB" id="A0A259U1X6"/>
<keyword evidence="3" id="KW-1185">Reference proteome</keyword>